<dbReference type="GO" id="GO:0003677">
    <property type="term" value="F:DNA binding"/>
    <property type="evidence" value="ECO:0007669"/>
    <property type="project" value="InterPro"/>
</dbReference>
<dbReference type="PRINTS" id="PR00506">
    <property type="entry name" value="D21N6MTFRASE"/>
</dbReference>
<evidence type="ECO:0000256" key="3">
    <source>
        <dbReference type="ARBA" id="ARBA00022679"/>
    </source>
</evidence>
<sequence length="389" mass="45866">MELMYKDKKSIDKIEKKILTCKNKFLSLKTKNKYGLFIKDDNFIAMSRLLDEYQGKVDLVYIDPPYNTKSIFYYDNKKTSTISSSKNVDIAYKDNMNFKDYLEFIRERLILIHKLLSPKGTLYLHIDIKVGHYIKIILDEIFGTNNFINDITRVKSNPKNFSRNAYGNEKDVIYVYSKIEKNNIFNNILNPVSKEKIEKNFSKIDKNGRRYTTVPCHAPGETKNGVTGMKWKDIFPPKGRHWRYSPEELEKLDKDNRIEWSKNGVPRIIKYADEHNGEKIQDIWKDFKDPQYPDYPTQKNFDMLELIIKQSSNENSIIMDCFAGSASFLEMGLKNNRFVIGIDNSDIAYKLLLSNQNLQKIEVIIQDKKNNEKQFKQMNLFKEEIIERD</sequence>
<dbReference type="RefSeq" id="WP_005972831.1">
    <property type="nucleotide sequence ID" value="NZ_GG665896.1"/>
</dbReference>
<evidence type="ECO:0000256" key="2">
    <source>
        <dbReference type="ARBA" id="ARBA00022603"/>
    </source>
</evidence>
<dbReference type="HOGENOM" id="CLU_024927_10_0_0"/>
<keyword evidence="3 6" id="KW-0808">Transferase</keyword>
<dbReference type="Pfam" id="PF01555">
    <property type="entry name" value="N6_N4_Mtase"/>
    <property type="match status" value="1"/>
</dbReference>
<comment type="caution">
    <text evidence="6">The sequence shown here is derived from an EMBL/GenBank/DDBJ whole genome shotgun (WGS) entry which is preliminary data.</text>
</comment>
<organism evidence="6 7">
    <name type="scientific">Fusobacterium periodonticum ATCC 33693</name>
    <dbReference type="NCBI Taxonomy" id="546275"/>
    <lineage>
        <taxon>Bacteria</taxon>
        <taxon>Fusobacteriati</taxon>
        <taxon>Fusobacteriota</taxon>
        <taxon>Fusobacteriia</taxon>
        <taxon>Fusobacteriales</taxon>
        <taxon>Fusobacteriaceae</taxon>
        <taxon>Fusobacterium</taxon>
    </lineage>
</organism>
<dbReference type="InterPro" id="IPR002052">
    <property type="entry name" value="DNA_methylase_N6_adenine_CS"/>
</dbReference>
<dbReference type="InterPro" id="IPR029063">
    <property type="entry name" value="SAM-dependent_MTases_sf"/>
</dbReference>
<dbReference type="Gene3D" id="3.40.50.150">
    <property type="entry name" value="Vaccinia Virus protein VP39"/>
    <property type="match status" value="1"/>
</dbReference>
<reference evidence="6 7" key="1">
    <citation type="submission" date="2010-02" db="EMBL/GenBank/DDBJ databases">
        <authorList>
            <person name="Weinstock G."/>
            <person name="Sodergren E."/>
            <person name="Clifton S."/>
            <person name="Fulton L."/>
            <person name="Fulton B."/>
            <person name="Courtney L."/>
            <person name="Fronick C."/>
            <person name="Harrison M."/>
            <person name="Strong C."/>
            <person name="Farmer C."/>
            <person name="Delahaunty K."/>
            <person name="Markovic C."/>
            <person name="Hall O."/>
            <person name="Minx P."/>
            <person name="Tomlinson C."/>
            <person name="Mitreva M."/>
            <person name="Nelson J."/>
            <person name="Hou S."/>
            <person name="Wollam A."/>
            <person name="Pepin K.H."/>
            <person name="Johnson M."/>
            <person name="Bhonagiri V."/>
            <person name="Zhang X."/>
            <person name="Suruliraj S."/>
            <person name="Warren W."/>
            <person name="Chinwalla A."/>
            <person name="Mardis E.R."/>
            <person name="Wilson R.K."/>
        </authorList>
    </citation>
    <scope>NUCLEOTIDE SEQUENCE [LARGE SCALE GENOMIC DNA]</scope>
    <source>
        <strain evidence="6 7">ATCC 33693</strain>
    </source>
</reference>
<comment type="similarity">
    <text evidence="1">Belongs to the N(4)/N(6)-methyltransferase family.</text>
</comment>
<dbReference type="PROSITE" id="PS00092">
    <property type="entry name" value="N6_MTASE"/>
    <property type="match status" value="1"/>
</dbReference>
<dbReference type="GeneID" id="78419446"/>
<dbReference type="InterPro" id="IPR002941">
    <property type="entry name" value="DNA_methylase_N4/N6"/>
</dbReference>
<accession>D4CUV5</accession>
<dbReference type="GO" id="GO:0032259">
    <property type="term" value="P:methylation"/>
    <property type="evidence" value="ECO:0007669"/>
    <property type="project" value="UniProtKB-KW"/>
</dbReference>
<keyword evidence="4" id="KW-0949">S-adenosyl-L-methionine</keyword>
<dbReference type="eggNOG" id="COG2189">
    <property type="taxonomic scope" value="Bacteria"/>
</dbReference>
<evidence type="ECO:0000313" key="6">
    <source>
        <dbReference type="EMBL" id="EFE86865.1"/>
    </source>
</evidence>
<dbReference type="EMBL" id="ACJY01000061">
    <property type="protein sequence ID" value="EFE86865.1"/>
    <property type="molecule type" value="Genomic_DNA"/>
</dbReference>
<dbReference type="SUPFAM" id="SSF53335">
    <property type="entry name" value="S-adenosyl-L-methionine-dependent methyltransferases"/>
    <property type="match status" value="1"/>
</dbReference>
<dbReference type="AlphaFoldDB" id="D4CUV5"/>
<evidence type="ECO:0000313" key="7">
    <source>
        <dbReference type="Proteomes" id="UP000003748"/>
    </source>
</evidence>
<evidence type="ECO:0000259" key="5">
    <source>
        <dbReference type="Pfam" id="PF01555"/>
    </source>
</evidence>
<proteinExistence type="inferred from homology"/>
<keyword evidence="2 6" id="KW-0489">Methyltransferase</keyword>
<gene>
    <name evidence="6" type="ORF">FUSPEROL_01196</name>
</gene>
<feature type="domain" description="DNA methylase N-4/N-6" evidence="5">
    <location>
        <begin position="57"/>
        <end position="346"/>
    </location>
</feature>
<evidence type="ECO:0000256" key="4">
    <source>
        <dbReference type="ARBA" id="ARBA00022691"/>
    </source>
</evidence>
<protein>
    <submittedName>
        <fullName evidence="6">DNA (Cytosine-5-)-methyltransferase</fullName>
    </submittedName>
</protein>
<dbReference type="STRING" id="546275.FUSPEROL_01196"/>
<dbReference type="GO" id="GO:0008170">
    <property type="term" value="F:N-methyltransferase activity"/>
    <property type="evidence" value="ECO:0007669"/>
    <property type="project" value="InterPro"/>
</dbReference>
<dbReference type="InterPro" id="IPR002295">
    <property type="entry name" value="N4/N6-MTase_EcoPI_Mod-like"/>
</dbReference>
<dbReference type="OrthoDB" id="9800801at2"/>
<name>D4CUV5_9FUSO</name>
<evidence type="ECO:0000256" key="1">
    <source>
        <dbReference type="ARBA" id="ARBA00006594"/>
    </source>
</evidence>
<dbReference type="Proteomes" id="UP000003748">
    <property type="component" value="Unassembled WGS sequence"/>
</dbReference>